<gene>
    <name evidence="9" type="ORF">GTK09_16440</name>
</gene>
<keyword evidence="4 5" id="KW-0274">FAD</keyword>
<dbReference type="InterPro" id="IPR006089">
    <property type="entry name" value="Acyl-CoA_DH_CS"/>
</dbReference>
<dbReference type="PROSITE" id="PS00072">
    <property type="entry name" value="ACYL_COA_DH_1"/>
    <property type="match status" value="1"/>
</dbReference>
<evidence type="ECO:0000259" key="6">
    <source>
        <dbReference type="Pfam" id="PF00441"/>
    </source>
</evidence>
<evidence type="ECO:0000256" key="5">
    <source>
        <dbReference type="RuleBase" id="RU362125"/>
    </source>
</evidence>
<dbReference type="InterPro" id="IPR037069">
    <property type="entry name" value="AcylCoA_DH/ox_N_sf"/>
</dbReference>
<dbReference type="PIRSF" id="PIRSF016578">
    <property type="entry name" value="HsaA"/>
    <property type="match status" value="1"/>
</dbReference>
<dbReference type="Gene3D" id="2.40.110.10">
    <property type="entry name" value="Butyryl-CoA Dehydrogenase, subunit A, domain 2"/>
    <property type="match status" value="1"/>
</dbReference>
<protein>
    <submittedName>
        <fullName evidence="9">Acyl-CoA dehydrogenase</fullName>
    </submittedName>
</protein>
<evidence type="ECO:0000256" key="3">
    <source>
        <dbReference type="ARBA" id="ARBA00022630"/>
    </source>
</evidence>
<evidence type="ECO:0000259" key="7">
    <source>
        <dbReference type="Pfam" id="PF02770"/>
    </source>
</evidence>
<evidence type="ECO:0000256" key="1">
    <source>
        <dbReference type="ARBA" id="ARBA00001974"/>
    </source>
</evidence>
<reference evidence="9 10" key="1">
    <citation type="submission" date="2020-01" db="EMBL/GenBank/DDBJ databases">
        <title>Jiella pacifica sp. nov.</title>
        <authorList>
            <person name="Xue Z."/>
            <person name="Zhu S."/>
            <person name="Chen J."/>
            <person name="Yang J."/>
        </authorList>
    </citation>
    <scope>NUCLEOTIDE SEQUENCE [LARGE SCALE GENOMIC DNA]</scope>
    <source>
        <strain evidence="9 10">40Bstr34</strain>
    </source>
</reference>
<dbReference type="InterPro" id="IPR009075">
    <property type="entry name" value="AcylCo_DH/oxidase_C"/>
</dbReference>
<dbReference type="InterPro" id="IPR009100">
    <property type="entry name" value="AcylCoA_DH/oxidase_NM_dom_sf"/>
</dbReference>
<dbReference type="InterPro" id="IPR036250">
    <property type="entry name" value="AcylCo_DH-like_C"/>
</dbReference>
<feature type="domain" description="Acyl-CoA oxidase/dehydrogenase middle" evidence="7">
    <location>
        <begin position="114"/>
        <end position="204"/>
    </location>
</feature>
<dbReference type="RefSeq" id="WP_163464481.1">
    <property type="nucleotide sequence ID" value="NZ_JAAAMG010000013.1"/>
</dbReference>
<dbReference type="Gene3D" id="1.20.140.10">
    <property type="entry name" value="Butyryl-CoA Dehydrogenase, subunit A, domain 3"/>
    <property type="match status" value="1"/>
</dbReference>
<dbReference type="InterPro" id="IPR006091">
    <property type="entry name" value="Acyl-CoA_Oxase/DH_mid-dom"/>
</dbReference>
<keyword evidence="5" id="KW-0560">Oxidoreductase</keyword>
<evidence type="ECO:0000313" key="10">
    <source>
        <dbReference type="Proteomes" id="UP000469011"/>
    </source>
</evidence>
<dbReference type="PANTHER" id="PTHR43884:SF12">
    <property type="entry name" value="ISOVALERYL-COA DEHYDROGENASE, MITOCHONDRIAL-RELATED"/>
    <property type="match status" value="1"/>
</dbReference>
<dbReference type="SUPFAM" id="SSF56645">
    <property type="entry name" value="Acyl-CoA dehydrogenase NM domain-like"/>
    <property type="match status" value="1"/>
</dbReference>
<name>A0A6N9T421_9HYPH</name>
<dbReference type="Gene3D" id="1.10.540.10">
    <property type="entry name" value="Acyl-CoA dehydrogenase/oxidase, N-terminal domain"/>
    <property type="match status" value="1"/>
</dbReference>
<dbReference type="EMBL" id="JAAAMG010000013">
    <property type="protein sequence ID" value="NDW06011.1"/>
    <property type="molecule type" value="Genomic_DNA"/>
</dbReference>
<organism evidence="9 10">
    <name type="scientific">Jiella pacifica</name>
    <dbReference type="NCBI Taxonomy" id="2696469"/>
    <lineage>
        <taxon>Bacteria</taxon>
        <taxon>Pseudomonadati</taxon>
        <taxon>Pseudomonadota</taxon>
        <taxon>Alphaproteobacteria</taxon>
        <taxon>Hyphomicrobiales</taxon>
        <taxon>Aurantimonadaceae</taxon>
        <taxon>Jiella</taxon>
    </lineage>
</organism>
<keyword evidence="10" id="KW-1185">Reference proteome</keyword>
<feature type="domain" description="Acyl-CoA dehydrogenase/oxidase N-terminal" evidence="8">
    <location>
        <begin position="4"/>
        <end position="110"/>
    </location>
</feature>
<dbReference type="Proteomes" id="UP000469011">
    <property type="component" value="Unassembled WGS sequence"/>
</dbReference>
<dbReference type="InterPro" id="IPR046373">
    <property type="entry name" value="Acyl-CoA_Oxase/DH_mid-dom_sf"/>
</dbReference>
<keyword evidence="3 5" id="KW-0285">Flavoprotein</keyword>
<proteinExistence type="inferred from homology"/>
<dbReference type="PANTHER" id="PTHR43884">
    <property type="entry name" value="ACYL-COA DEHYDROGENASE"/>
    <property type="match status" value="1"/>
</dbReference>
<dbReference type="Pfam" id="PF02771">
    <property type="entry name" value="Acyl-CoA_dh_N"/>
    <property type="match status" value="1"/>
</dbReference>
<evidence type="ECO:0000256" key="4">
    <source>
        <dbReference type="ARBA" id="ARBA00022827"/>
    </source>
</evidence>
<sequence>MSRSLIDMPRHFVDREIAPNADRWDAQGRIDESLVSAMADAGILGVLVPEAYGGSGIDALRLMTLAREIGRGCSSARSLLTVHTMVSHGIARWGSADVKAALLPKLATGESIGALALSEPAAGSDVSAIECTARPDGDGHRITGQKRWITFGQRADLFLLFAKTPVGATAFAVPARTKGLTVSPMAPMMGTRASMVAALRFDDCRVGAETMVGRQGFGLAAVAATALELGRFTVACGSLGILDAVLAGALDHARSRRTFGHRLIDHQLVASKIARMGTDGAAAAELCERAARLRDAHHQDAVKATWMAKYFASTAAFRAACDLVQITAARGCEDGASPQRLMRDAKVMEIIEGSTQIQEITIAGILDGERADAEPPVQSITTGALA</sequence>
<comment type="similarity">
    <text evidence="2 5">Belongs to the acyl-CoA dehydrogenase family.</text>
</comment>
<dbReference type="Pfam" id="PF00441">
    <property type="entry name" value="Acyl-CoA_dh_1"/>
    <property type="match status" value="1"/>
</dbReference>
<evidence type="ECO:0000313" key="9">
    <source>
        <dbReference type="EMBL" id="NDW06011.1"/>
    </source>
</evidence>
<evidence type="ECO:0000256" key="2">
    <source>
        <dbReference type="ARBA" id="ARBA00009347"/>
    </source>
</evidence>
<dbReference type="GO" id="GO:0050660">
    <property type="term" value="F:flavin adenine dinucleotide binding"/>
    <property type="evidence" value="ECO:0007669"/>
    <property type="project" value="InterPro"/>
</dbReference>
<dbReference type="SUPFAM" id="SSF47203">
    <property type="entry name" value="Acyl-CoA dehydrogenase C-terminal domain-like"/>
    <property type="match status" value="1"/>
</dbReference>
<feature type="domain" description="Acyl-CoA dehydrogenase/oxidase C-terminal" evidence="6">
    <location>
        <begin position="221"/>
        <end position="363"/>
    </location>
</feature>
<dbReference type="AlphaFoldDB" id="A0A6N9T421"/>
<dbReference type="GO" id="GO:0003995">
    <property type="term" value="F:acyl-CoA dehydrogenase activity"/>
    <property type="evidence" value="ECO:0007669"/>
    <property type="project" value="InterPro"/>
</dbReference>
<dbReference type="Pfam" id="PF02770">
    <property type="entry name" value="Acyl-CoA_dh_M"/>
    <property type="match status" value="1"/>
</dbReference>
<comment type="cofactor">
    <cofactor evidence="1 5">
        <name>FAD</name>
        <dbReference type="ChEBI" id="CHEBI:57692"/>
    </cofactor>
</comment>
<accession>A0A6N9T421</accession>
<dbReference type="InterPro" id="IPR013786">
    <property type="entry name" value="AcylCoA_DH/ox_N"/>
</dbReference>
<comment type="caution">
    <text evidence="9">The sequence shown here is derived from an EMBL/GenBank/DDBJ whole genome shotgun (WGS) entry which is preliminary data.</text>
</comment>
<evidence type="ECO:0000259" key="8">
    <source>
        <dbReference type="Pfam" id="PF02771"/>
    </source>
</evidence>